<gene>
    <name evidence="4" type="ORF">HZI73_11295</name>
</gene>
<dbReference type="PANTHER" id="PTHR43377">
    <property type="entry name" value="BILIVERDIN REDUCTASE A"/>
    <property type="match status" value="1"/>
</dbReference>
<feature type="domain" description="Gfo/Idh/MocA-like oxidoreductase C-terminal" evidence="3">
    <location>
        <begin position="139"/>
        <end position="339"/>
    </location>
</feature>
<dbReference type="EMBL" id="CP058649">
    <property type="protein sequence ID" value="QUI22838.1"/>
    <property type="molecule type" value="Genomic_DNA"/>
</dbReference>
<dbReference type="Pfam" id="PF01408">
    <property type="entry name" value="GFO_IDH_MocA"/>
    <property type="match status" value="1"/>
</dbReference>
<evidence type="ECO:0000259" key="3">
    <source>
        <dbReference type="Pfam" id="PF02894"/>
    </source>
</evidence>
<keyword evidence="5" id="KW-1185">Reference proteome</keyword>
<name>A0A8J8MKD0_9FIRM</name>
<dbReference type="Proteomes" id="UP000683246">
    <property type="component" value="Chromosome"/>
</dbReference>
<comment type="similarity">
    <text evidence="1">Belongs to the Gfo/Idh/MocA family.</text>
</comment>
<dbReference type="InterPro" id="IPR036291">
    <property type="entry name" value="NAD(P)-bd_dom_sf"/>
</dbReference>
<organism evidence="4 5">
    <name type="scientific">Vallitalea pronyensis</name>
    <dbReference type="NCBI Taxonomy" id="1348613"/>
    <lineage>
        <taxon>Bacteria</taxon>
        <taxon>Bacillati</taxon>
        <taxon>Bacillota</taxon>
        <taxon>Clostridia</taxon>
        <taxon>Lachnospirales</taxon>
        <taxon>Vallitaleaceae</taxon>
        <taxon>Vallitalea</taxon>
    </lineage>
</organism>
<dbReference type="InterPro" id="IPR000683">
    <property type="entry name" value="Gfo/Idh/MocA-like_OxRdtase_N"/>
</dbReference>
<dbReference type="RefSeq" id="WP_212698333.1">
    <property type="nucleotide sequence ID" value="NZ_CP058649.1"/>
</dbReference>
<reference evidence="4" key="1">
    <citation type="submission" date="2020-07" db="EMBL/GenBank/DDBJ databases">
        <title>Vallitalea pronyensis genome.</title>
        <authorList>
            <person name="Postec A."/>
        </authorList>
    </citation>
    <scope>NUCLEOTIDE SEQUENCE</scope>
    <source>
        <strain evidence="4">FatNI3</strain>
    </source>
</reference>
<feature type="domain" description="Gfo/Idh/MocA-like oxidoreductase N-terminal" evidence="2">
    <location>
        <begin position="5"/>
        <end position="126"/>
    </location>
</feature>
<dbReference type="Pfam" id="PF02894">
    <property type="entry name" value="GFO_IDH_MocA_C"/>
    <property type="match status" value="1"/>
</dbReference>
<accession>A0A8J8MKD0</accession>
<dbReference type="Gene3D" id="3.30.360.10">
    <property type="entry name" value="Dihydrodipicolinate Reductase, domain 2"/>
    <property type="match status" value="1"/>
</dbReference>
<dbReference type="AlphaFoldDB" id="A0A8J8MKD0"/>
<dbReference type="KEGG" id="vpy:HZI73_11295"/>
<evidence type="ECO:0000313" key="4">
    <source>
        <dbReference type="EMBL" id="QUI22838.1"/>
    </source>
</evidence>
<proteinExistence type="inferred from homology"/>
<dbReference type="InterPro" id="IPR051450">
    <property type="entry name" value="Gfo/Idh/MocA_Oxidoreductases"/>
</dbReference>
<dbReference type="InterPro" id="IPR004104">
    <property type="entry name" value="Gfo/Idh/MocA-like_OxRdtase_C"/>
</dbReference>
<dbReference type="Gene3D" id="3.40.50.720">
    <property type="entry name" value="NAD(P)-binding Rossmann-like Domain"/>
    <property type="match status" value="1"/>
</dbReference>
<dbReference type="SUPFAM" id="SSF55347">
    <property type="entry name" value="Glyceraldehyde-3-phosphate dehydrogenase-like, C-terminal domain"/>
    <property type="match status" value="1"/>
</dbReference>
<sequence>MKRVRLAVIGTGMAWDRLHLPAIQELGDKYEIVAMANLHQDKLWEAADKIGLSHEHTYVDYHEMLKRKDIDAVNVVVPISMNYKISRDVVNAGKNLICEKPLAPNMEEAIDFVKLQKERKVKIMIGENFRYNEENIMIKKLIEEKKIGDVLYFMKNNIFNFEECMTGDSFAAKEWRQHPDFQGGMILDAGVHDIAELRYIFGDMSHVAAFGNPIGHEYAPFININCNLMFKSGVVGYYVYCSKGHEAQKPSLGLRIFGTEGMIYLEDTSCSVVNVFYNDGRHEMLTYIPSRGYYNEFANFYEAMVNNQKIKVTPLVEFGDTKLIFALLESAKDKRVVTIDDSETFITDHK</sequence>
<evidence type="ECO:0000313" key="5">
    <source>
        <dbReference type="Proteomes" id="UP000683246"/>
    </source>
</evidence>
<protein>
    <submittedName>
        <fullName evidence="4">Gfo/Idh/MocA family oxidoreductase</fullName>
    </submittedName>
</protein>
<dbReference type="SUPFAM" id="SSF51735">
    <property type="entry name" value="NAD(P)-binding Rossmann-fold domains"/>
    <property type="match status" value="1"/>
</dbReference>
<evidence type="ECO:0000259" key="2">
    <source>
        <dbReference type="Pfam" id="PF01408"/>
    </source>
</evidence>
<dbReference type="GO" id="GO:0000166">
    <property type="term" value="F:nucleotide binding"/>
    <property type="evidence" value="ECO:0007669"/>
    <property type="project" value="InterPro"/>
</dbReference>
<evidence type="ECO:0000256" key="1">
    <source>
        <dbReference type="ARBA" id="ARBA00010928"/>
    </source>
</evidence>
<dbReference type="PANTHER" id="PTHR43377:SF1">
    <property type="entry name" value="BILIVERDIN REDUCTASE A"/>
    <property type="match status" value="1"/>
</dbReference>